<sequence length="178" mass="19227">MQNATAAHDACRLANRATAVPSAFRASRGAKDPRRIAPLAARPRAAAVAVVLAASARAARARCRRTSNEALSRSRAGRSFDIDATRLRVHLPIRIDARDALHRARRGQPLRARIAASIVARREPKPSSEHALNARRSPLGLNAASIELATFDAGFDACASVCAAKSWMTIRRVTFRFA</sequence>
<dbReference type="AlphaFoldDB" id="A0A0E1W8L5"/>
<name>A0A0E1W8L5_BURPE</name>
<organism evidence="1">
    <name type="scientific">Burkholderia pseudomallei 1710a</name>
    <dbReference type="NCBI Taxonomy" id="320371"/>
    <lineage>
        <taxon>Bacteria</taxon>
        <taxon>Pseudomonadati</taxon>
        <taxon>Pseudomonadota</taxon>
        <taxon>Betaproteobacteria</taxon>
        <taxon>Burkholderiales</taxon>
        <taxon>Burkholderiaceae</taxon>
        <taxon>Burkholderia</taxon>
        <taxon>pseudomallei group</taxon>
    </lineage>
</organism>
<dbReference type="EMBL" id="CM000832">
    <property type="protein sequence ID" value="EET09580.1"/>
    <property type="molecule type" value="Genomic_DNA"/>
</dbReference>
<gene>
    <name evidence="1" type="ORF">BURPS1710A_1541</name>
</gene>
<dbReference type="HOGENOM" id="CLU_1507900_0_0_4"/>
<accession>A0A0E1W8L5</accession>
<protein>
    <submittedName>
        <fullName evidence="1">Uncharacterized protein</fullName>
    </submittedName>
</protein>
<evidence type="ECO:0000313" key="1">
    <source>
        <dbReference type="EMBL" id="EET09580.1"/>
    </source>
</evidence>
<proteinExistence type="predicted"/>
<dbReference type="Proteomes" id="UP000001812">
    <property type="component" value="Chromosome I"/>
</dbReference>
<reference evidence="1" key="1">
    <citation type="submission" date="2009-05" db="EMBL/GenBank/DDBJ databases">
        <authorList>
            <person name="Harkins D.M."/>
            <person name="DeShazer D."/>
            <person name="Woods D.E."/>
            <person name="Brinkac L.M."/>
            <person name="Brown K.A."/>
            <person name="Hung G.C."/>
            <person name="Tuanyok A."/>
            <person name="Zhang B."/>
            <person name="Nierman W.C."/>
        </authorList>
    </citation>
    <scope>NUCLEOTIDE SEQUENCE [LARGE SCALE GENOMIC DNA]</scope>
    <source>
        <strain evidence="1">1710a</strain>
    </source>
</reference>